<evidence type="ECO:0000313" key="14">
    <source>
        <dbReference type="EMBL" id="VAW45441.1"/>
    </source>
</evidence>
<dbReference type="InterPro" id="IPR027379">
    <property type="entry name" value="CLS_N"/>
</dbReference>
<dbReference type="PANTHER" id="PTHR21248:SF22">
    <property type="entry name" value="PHOSPHOLIPASE D"/>
    <property type="match status" value="1"/>
</dbReference>
<sequence>MSILEPLSQPLFWPYFFYIALVLAAVLHMLYQRRTPQNLMAWLLALLLLPFLGVLLYVLFGSRKFLAKRKIPEIIIEPISTTHSSPTQSNPLSHQLNQLLQANQIASTTHNNHCKIYDDATEIYTQFMTEIERAQTSIHLQTYIFQLDETGLAILNALTKKAQQGIEVRLLMDAIGSFELYKNQKKLNHFVQSGGQYAFFQPLLKSLLNSQINLRNHRKIYLFDQQTLITGGINLSNEYLGSAASRPITGRWKDLMLKITGPATTHHQCIFNADWLYTTAEKLPLMQPNLALPHTPQAVSVQTIPSGPDIHNDPLFESLLHCIYNAKNSIQLVSPYFIPDSSIMNALLIAIKRGVTVSLVTPQKSDHLLFDIGRTSYIRELVEQGGYVYLDQSPMLHAKLILIDQTCLIIGSANLDYRSLFINHEIVNILYDLEHIKQMQTWVQALQESSLPYQPNNNKRYRLLENFSRIFTPLL</sequence>
<dbReference type="PROSITE" id="PS50035">
    <property type="entry name" value="PLD"/>
    <property type="match status" value="2"/>
</dbReference>
<keyword evidence="10" id="KW-0594">Phospholipid biosynthesis</keyword>
<dbReference type="InterPro" id="IPR001736">
    <property type="entry name" value="PLipase_D/transphosphatidylase"/>
</dbReference>
<evidence type="ECO:0000256" key="9">
    <source>
        <dbReference type="ARBA" id="ARBA00023136"/>
    </source>
</evidence>
<evidence type="ECO:0000256" key="2">
    <source>
        <dbReference type="ARBA" id="ARBA00022475"/>
    </source>
</evidence>
<feature type="domain" description="PLD phosphodiesterase" evidence="13">
    <location>
        <begin position="392"/>
        <end position="419"/>
    </location>
</feature>
<dbReference type="Pfam" id="PF13091">
    <property type="entry name" value="PLDc_2"/>
    <property type="match status" value="2"/>
</dbReference>
<evidence type="ECO:0000256" key="7">
    <source>
        <dbReference type="ARBA" id="ARBA00022989"/>
    </source>
</evidence>
<accession>A0A3B0VR92</accession>
<keyword evidence="11" id="KW-1208">Phospholipid metabolism</keyword>
<feature type="domain" description="PLD phosphodiesterase" evidence="13">
    <location>
        <begin position="212"/>
        <end position="239"/>
    </location>
</feature>
<evidence type="ECO:0000259" key="13">
    <source>
        <dbReference type="PROSITE" id="PS50035"/>
    </source>
</evidence>
<dbReference type="EMBL" id="UOFB01000083">
    <property type="protein sequence ID" value="VAW45441.1"/>
    <property type="molecule type" value="Genomic_DNA"/>
</dbReference>
<evidence type="ECO:0000256" key="11">
    <source>
        <dbReference type="ARBA" id="ARBA00023264"/>
    </source>
</evidence>
<evidence type="ECO:0000256" key="1">
    <source>
        <dbReference type="ARBA" id="ARBA00004651"/>
    </source>
</evidence>
<dbReference type="GO" id="GO:0005886">
    <property type="term" value="C:plasma membrane"/>
    <property type="evidence" value="ECO:0007669"/>
    <property type="project" value="UniProtKB-SubCell"/>
</dbReference>
<name>A0A3B0VR92_9ZZZZ</name>
<proteinExistence type="predicted"/>
<dbReference type="InterPro" id="IPR025202">
    <property type="entry name" value="PLD-like_dom"/>
</dbReference>
<dbReference type="Pfam" id="PF13396">
    <property type="entry name" value="PLDc_N"/>
    <property type="match status" value="1"/>
</dbReference>
<keyword evidence="2" id="KW-1003">Cell membrane</keyword>
<organism evidence="14">
    <name type="scientific">hydrothermal vent metagenome</name>
    <dbReference type="NCBI Taxonomy" id="652676"/>
    <lineage>
        <taxon>unclassified sequences</taxon>
        <taxon>metagenomes</taxon>
        <taxon>ecological metagenomes</taxon>
    </lineage>
</organism>
<feature type="transmembrane region" description="Helical" evidence="12">
    <location>
        <begin position="12"/>
        <end position="31"/>
    </location>
</feature>
<keyword evidence="8" id="KW-0443">Lipid metabolism</keyword>
<feature type="transmembrane region" description="Helical" evidence="12">
    <location>
        <begin position="38"/>
        <end position="60"/>
    </location>
</feature>
<evidence type="ECO:0000256" key="6">
    <source>
        <dbReference type="ARBA" id="ARBA00022737"/>
    </source>
</evidence>
<reference evidence="14" key="1">
    <citation type="submission" date="2018-06" db="EMBL/GenBank/DDBJ databases">
        <authorList>
            <person name="Zhirakovskaya E."/>
        </authorList>
    </citation>
    <scope>NUCLEOTIDE SEQUENCE</scope>
</reference>
<dbReference type="InterPro" id="IPR022924">
    <property type="entry name" value="Cardiolipin_synthase"/>
</dbReference>
<dbReference type="GO" id="GO:0008808">
    <property type="term" value="F:cardiolipin synthase activity"/>
    <property type="evidence" value="ECO:0007669"/>
    <property type="project" value="InterPro"/>
</dbReference>
<evidence type="ECO:0000256" key="8">
    <source>
        <dbReference type="ARBA" id="ARBA00023098"/>
    </source>
</evidence>
<keyword evidence="6" id="KW-0677">Repeat</keyword>
<keyword evidence="7 12" id="KW-1133">Transmembrane helix</keyword>
<evidence type="ECO:0000256" key="12">
    <source>
        <dbReference type="SAM" id="Phobius"/>
    </source>
</evidence>
<dbReference type="NCBIfam" id="TIGR04265">
    <property type="entry name" value="bac_cardiolipin"/>
    <property type="match status" value="1"/>
</dbReference>
<dbReference type="GO" id="GO:0032049">
    <property type="term" value="P:cardiolipin biosynthetic process"/>
    <property type="evidence" value="ECO:0007669"/>
    <property type="project" value="InterPro"/>
</dbReference>
<protein>
    <submittedName>
        <fullName evidence="14">Cardiolipin synthetase</fullName>
        <ecNumber evidence="14">2.7.8.-</ecNumber>
    </submittedName>
</protein>
<evidence type="ECO:0000256" key="4">
    <source>
        <dbReference type="ARBA" id="ARBA00022679"/>
    </source>
</evidence>
<gene>
    <name evidence="14" type="ORF">MNBD_GAMMA04-1666</name>
</gene>
<dbReference type="SUPFAM" id="SSF56024">
    <property type="entry name" value="Phospholipase D/nuclease"/>
    <property type="match status" value="2"/>
</dbReference>
<dbReference type="Gene3D" id="3.30.870.10">
    <property type="entry name" value="Endonuclease Chain A"/>
    <property type="match status" value="2"/>
</dbReference>
<dbReference type="SMART" id="SM00155">
    <property type="entry name" value="PLDc"/>
    <property type="match status" value="2"/>
</dbReference>
<keyword evidence="3" id="KW-0444">Lipid biosynthesis</keyword>
<dbReference type="PANTHER" id="PTHR21248">
    <property type="entry name" value="CARDIOLIPIN SYNTHASE"/>
    <property type="match status" value="1"/>
</dbReference>
<keyword evidence="5 12" id="KW-0812">Transmembrane</keyword>
<evidence type="ECO:0000256" key="3">
    <source>
        <dbReference type="ARBA" id="ARBA00022516"/>
    </source>
</evidence>
<comment type="subcellular location">
    <subcellularLocation>
        <location evidence="1">Cell membrane</location>
        <topology evidence="1">Multi-pass membrane protein</topology>
    </subcellularLocation>
</comment>
<keyword evidence="4 14" id="KW-0808">Transferase</keyword>
<evidence type="ECO:0000256" key="5">
    <source>
        <dbReference type="ARBA" id="ARBA00022692"/>
    </source>
</evidence>
<dbReference type="AlphaFoldDB" id="A0A3B0VR92"/>
<keyword evidence="9 12" id="KW-0472">Membrane</keyword>
<dbReference type="EC" id="2.7.8.-" evidence="14"/>
<evidence type="ECO:0000256" key="10">
    <source>
        <dbReference type="ARBA" id="ARBA00023209"/>
    </source>
</evidence>